<gene>
    <name evidence="2" type="ORF">Ga0123462_1052</name>
</gene>
<dbReference type="Pfam" id="PF02033">
    <property type="entry name" value="RBFA"/>
    <property type="match status" value="1"/>
</dbReference>
<accession>A0A2K8L6P1</accession>
<name>A0A2K8L6P1_9PROT</name>
<dbReference type="Proteomes" id="UP000231637">
    <property type="component" value="Chromosome"/>
</dbReference>
<dbReference type="AlphaFoldDB" id="A0A2K8L6P1"/>
<reference evidence="2 3" key="1">
    <citation type="submission" date="2016-12" db="EMBL/GenBank/DDBJ databases">
        <title>Isolation and genomic insights into novel planktonic Zetaproteobacteria from stratified waters of the Chesapeake Bay.</title>
        <authorList>
            <person name="McAllister S.M."/>
            <person name="Kato S."/>
            <person name="Chan C.S."/>
            <person name="Chiu B.K."/>
            <person name="Field E.K."/>
        </authorList>
    </citation>
    <scope>NUCLEOTIDE SEQUENCE [LARGE SCALE GENOMIC DNA]</scope>
    <source>
        <strain evidence="2 3">CP-8</strain>
    </source>
</reference>
<dbReference type="RefSeq" id="WP_100265324.1">
    <property type="nucleotide sequence ID" value="NZ_CP018800.1"/>
</dbReference>
<evidence type="ECO:0000256" key="1">
    <source>
        <dbReference type="ARBA" id="ARBA00022517"/>
    </source>
</evidence>
<dbReference type="OrthoDB" id="5295991at2"/>
<dbReference type="EMBL" id="CP018800">
    <property type="protein sequence ID" value="ATX81919.1"/>
    <property type="molecule type" value="Genomic_DNA"/>
</dbReference>
<keyword evidence="1" id="KW-0690">Ribosome biogenesis</keyword>
<protein>
    <submittedName>
        <fullName evidence="2">Ribosome-binding factor A</fullName>
    </submittedName>
</protein>
<dbReference type="InterPro" id="IPR000238">
    <property type="entry name" value="RbfA"/>
</dbReference>
<dbReference type="KEGG" id="mfn:Ga0123462_1052"/>
<dbReference type="Gene3D" id="3.30.300.20">
    <property type="match status" value="1"/>
</dbReference>
<keyword evidence="3" id="KW-1185">Reference proteome</keyword>
<dbReference type="InterPro" id="IPR015946">
    <property type="entry name" value="KH_dom-like_a/b"/>
</dbReference>
<sequence>MRHLAPAQQRLLTDIQRLLSTLLLRDVADPRLFNISITRVESPGRQTVDVWVYRANEEDSGSVLHALERITPHFEHELRRALPKRRLPRLRFKWDKAFEKSGDVLMLLKKLESEQ</sequence>
<evidence type="ECO:0000313" key="3">
    <source>
        <dbReference type="Proteomes" id="UP000231637"/>
    </source>
</evidence>
<evidence type="ECO:0000313" key="2">
    <source>
        <dbReference type="EMBL" id="ATX81919.1"/>
    </source>
</evidence>
<dbReference type="SUPFAM" id="SSF89919">
    <property type="entry name" value="Ribosome-binding factor A, RbfA"/>
    <property type="match status" value="1"/>
</dbReference>
<proteinExistence type="predicted"/>
<organism evidence="2 3">
    <name type="scientific">Mariprofundus ferrinatatus</name>
    <dbReference type="NCBI Taxonomy" id="1921087"/>
    <lineage>
        <taxon>Bacteria</taxon>
        <taxon>Pseudomonadati</taxon>
        <taxon>Pseudomonadota</taxon>
        <taxon>Candidatius Mariprofundia</taxon>
        <taxon>Mariprofundales</taxon>
        <taxon>Mariprofundaceae</taxon>
        <taxon>Mariprofundus</taxon>
    </lineage>
</organism>
<dbReference type="InterPro" id="IPR023799">
    <property type="entry name" value="RbfA_dom_sf"/>
</dbReference>
<dbReference type="GO" id="GO:0006364">
    <property type="term" value="P:rRNA processing"/>
    <property type="evidence" value="ECO:0007669"/>
    <property type="project" value="InterPro"/>
</dbReference>